<keyword evidence="2" id="KW-0472">Membrane</keyword>
<evidence type="ECO:0000256" key="1">
    <source>
        <dbReference type="SAM" id="MobiDB-lite"/>
    </source>
</evidence>
<accession>A0A165YSH0</accession>
<evidence type="ECO:0000313" key="3">
    <source>
        <dbReference type="EMBL" id="KZP09869.1"/>
    </source>
</evidence>
<evidence type="ECO:0000256" key="2">
    <source>
        <dbReference type="SAM" id="Phobius"/>
    </source>
</evidence>
<feature type="region of interest" description="Disordered" evidence="1">
    <location>
        <begin position="411"/>
        <end position="446"/>
    </location>
</feature>
<feature type="transmembrane region" description="Helical" evidence="2">
    <location>
        <begin position="143"/>
        <end position="163"/>
    </location>
</feature>
<keyword evidence="2" id="KW-1133">Transmembrane helix</keyword>
<reference evidence="3" key="1">
    <citation type="journal article" date="2016" name="Mol. Biol. Evol.">
        <title>Comparative Genomics of Early-Diverging Mushroom-Forming Fungi Provides Insights into the Origins of Lignocellulose Decay Capabilities.</title>
        <authorList>
            <person name="Nagy L.G."/>
            <person name="Riley R."/>
            <person name="Tritt A."/>
            <person name="Adam C."/>
            <person name="Daum C."/>
            <person name="Floudas D."/>
            <person name="Sun H."/>
            <person name="Yadav J.S."/>
            <person name="Pangilinan J."/>
            <person name="Larsson K.H."/>
            <person name="Matsuura K."/>
            <person name="Barry K."/>
            <person name="Labutti K."/>
            <person name="Kuo R."/>
            <person name="Ohm R.A."/>
            <person name="Bhattacharya S.S."/>
            <person name="Shirouzu T."/>
            <person name="Yoshinaga Y."/>
            <person name="Martin F.M."/>
            <person name="Grigoriev I.V."/>
            <person name="Hibbett D.S."/>
        </authorList>
    </citation>
    <scope>NUCLEOTIDE SEQUENCE [LARGE SCALE GENOMIC DNA]</scope>
    <source>
        <strain evidence="3">CBS 109695</strain>
    </source>
</reference>
<name>A0A165YSH0_9AGAM</name>
<protein>
    <submittedName>
        <fullName evidence="3">Uncharacterized protein</fullName>
    </submittedName>
</protein>
<keyword evidence="2" id="KW-0812">Transmembrane</keyword>
<dbReference type="AlphaFoldDB" id="A0A165YSH0"/>
<sequence>MPPLAQRTGVSRNLARPRTTDQPHARSIRGRSCGMLPNSGAWWYALSVHSPHARMMLARDVAGRARVLDVLECWGRVFAESACVFRARTCLQRVRVFAGHAFVGARVDLGVRRHRGARRMPSAGVNLGARAGFGRRRGSWARAWILGAPTLLGMWILGVISPVPTITTCGEMGTRLGGWRVGWHIAKRVVLRVPFPQGHGVDPVGSSTRENAGRAYLFAFSPSYPVPGLAQAVRNECRCGWLGLLGLKGVSAGLKTNIPLVMFDAARAWGVVMVEINYVIGGNNEQHAPLALTNLSAVACRTPSVCGLQGWGCQFILTRAAPTRRVESGQRGAWSPITEGRQWFPRAVDEGSQALTAATIKGSTSDSCCRTRGERSIEEVKGLQASHSFAYHYPLKLPEACPGASEAEVAEVAEPEVAETAKPEERAAREQSVQQEQQLTRKRCAKREQECTKREERLV</sequence>
<feature type="compositionally biased region" description="Basic and acidic residues" evidence="1">
    <location>
        <begin position="419"/>
        <end position="429"/>
    </location>
</feature>
<feature type="region of interest" description="Disordered" evidence="1">
    <location>
        <begin position="1"/>
        <end position="30"/>
    </location>
</feature>
<proteinExistence type="predicted"/>
<gene>
    <name evidence="3" type="ORF">FIBSPDRAFT_900197</name>
</gene>
<dbReference type="EMBL" id="KV417691">
    <property type="protein sequence ID" value="KZP09869.1"/>
    <property type="molecule type" value="Genomic_DNA"/>
</dbReference>
<organism evidence="3">
    <name type="scientific">Athelia psychrophila</name>
    <dbReference type="NCBI Taxonomy" id="1759441"/>
    <lineage>
        <taxon>Eukaryota</taxon>
        <taxon>Fungi</taxon>
        <taxon>Dikarya</taxon>
        <taxon>Basidiomycota</taxon>
        <taxon>Agaricomycotina</taxon>
        <taxon>Agaricomycetes</taxon>
        <taxon>Agaricomycetidae</taxon>
        <taxon>Atheliales</taxon>
        <taxon>Atheliaceae</taxon>
        <taxon>Athelia</taxon>
    </lineage>
</organism>